<proteinExistence type="predicted"/>
<reference evidence="1" key="1">
    <citation type="submission" date="2022-08" db="UniProtKB">
        <authorList>
            <consortium name="EnsemblMetazoa"/>
        </authorList>
    </citation>
    <scope>IDENTIFICATION</scope>
    <source>
        <strain evidence="1">05x7-T-G4-1.051#20</strain>
    </source>
</reference>
<dbReference type="Gene3D" id="3.30.420.40">
    <property type="match status" value="1"/>
</dbReference>
<dbReference type="OrthoDB" id="2963168at2759"/>
<name>A0A8W8KLD1_MAGGI</name>
<evidence type="ECO:0008006" key="3">
    <source>
        <dbReference type="Google" id="ProtNLM"/>
    </source>
</evidence>
<keyword evidence="2" id="KW-1185">Reference proteome</keyword>
<evidence type="ECO:0000313" key="2">
    <source>
        <dbReference type="Proteomes" id="UP000005408"/>
    </source>
</evidence>
<dbReference type="PANTHER" id="PTHR14187">
    <property type="entry name" value="ALPHA KINASE/ELONGATION FACTOR 2 KINASE"/>
    <property type="match status" value="1"/>
</dbReference>
<sequence>MDQASALYRLPLIWDSDSDAEDSSVIKQTHATGLENENTTSTLHPVQIIWDADNDIENSSLDKQTEATRSDHEQTGQKYKPMIVAAIYLGTFRSGFAVVTYADYLKDPNKIGVNTWNSGTTITSKTPTTVLINPNGKDCMSFGYDAEREFVDLEPSEQRKHYLFRLFKMKLFYKSDLSVSTKLKDIKNKELPAVDVFAAVFQYFRDNLHKKINCRNVEDFTYDNVYWVITVPDIWDLKAKQFMRKATEKAGFKDCQLSLARETEAAFLYCRKIPVEISTQKDGAKQILSLAEGTKFLVLDLRGVTIDITAHEVMANAGLRELHHASGGYYGGACVIDEIMSFFKRLFSAPVLMNVKEENPRDFFDLMNDIEMKMCMYSPKMDEKYICLRLPVTLLDAFIEENEIQIEKCLEDTAFADDVQIKRDKMMISKKLFGSFFKTSVDNIVRIINEFLETPNMSEVTTLLAVGGYAESALIKETLQTTFPEKKIAIPTDPSLTVLKGAVIYGFETEVIASWD</sequence>
<accession>A0A8W8KLD1</accession>
<dbReference type="CDD" id="cd10229">
    <property type="entry name" value="ASKHA_NBD_HSP70_HSPA12"/>
    <property type="match status" value="1"/>
</dbReference>
<dbReference type="EnsemblMetazoa" id="G24109.2">
    <property type="protein sequence ID" value="G24109.2:cds"/>
    <property type="gene ID" value="G24109"/>
</dbReference>
<protein>
    <recommendedName>
        <fullName evidence="3">Heat shock 70 kDa protein 12A</fullName>
    </recommendedName>
</protein>
<evidence type="ECO:0000313" key="1">
    <source>
        <dbReference type="EnsemblMetazoa" id="G24109.2:cds"/>
    </source>
</evidence>
<dbReference type="SUPFAM" id="SSF53067">
    <property type="entry name" value="Actin-like ATPase domain"/>
    <property type="match status" value="2"/>
</dbReference>
<dbReference type="Proteomes" id="UP000005408">
    <property type="component" value="Unassembled WGS sequence"/>
</dbReference>
<organism evidence="1 2">
    <name type="scientific">Magallana gigas</name>
    <name type="common">Pacific oyster</name>
    <name type="synonym">Crassostrea gigas</name>
    <dbReference type="NCBI Taxonomy" id="29159"/>
    <lineage>
        <taxon>Eukaryota</taxon>
        <taxon>Metazoa</taxon>
        <taxon>Spiralia</taxon>
        <taxon>Lophotrochozoa</taxon>
        <taxon>Mollusca</taxon>
        <taxon>Bivalvia</taxon>
        <taxon>Autobranchia</taxon>
        <taxon>Pteriomorphia</taxon>
        <taxon>Ostreida</taxon>
        <taxon>Ostreoidea</taxon>
        <taxon>Ostreidae</taxon>
        <taxon>Magallana</taxon>
    </lineage>
</organism>
<dbReference type="AlphaFoldDB" id="A0A8W8KLD1"/>
<dbReference type="InterPro" id="IPR043129">
    <property type="entry name" value="ATPase_NBD"/>
</dbReference>
<dbReference type="PANTHER" id="PTHR14187:SF5">
    <property type="entry name" value="HEAT SHOCK 70 KDA PROTEIN 12A"/>
    <property type="match status" value="1"/>
</dbReference>